<keyword evidence="8 16" id="KW-0274">FAD</keyword>
<proteinExistence type="inferred from homology"/>
<comment type="subcellular location">
    <subcellularLocation>
        <location evidence="3 16">Cytoplasm</location>
    </subcellularLocation>
</comment>
<dbReference type="EC" id="1.3.1.98" evidence="16"/>
<dbReference type="PANTHER" id="PTHR21071:SF4">
    <property type="entry name" value="UDP-N-ACETYLENOLPYRUVOYLGLUCOSAMINE REDUCTASE"/>
    <property type="match status" value="1"/>
</dbReference>
<dbReference type="GO" id="GO:0051301">
    <property type="term" value="P:cell division"/>
    <property type="evidence" value="ECO:0007669"/>
    <property type="project" value="UniProtKB-KW"/>
</dbReference>
<keyword evidence="5 16" id="KW-0963">Cytoplasm</keyword>
<dbReference type="InterPro" id="IPR011601">
    <property type="entry name" value="MurB_C"/>
</dbReference>
<dbReference type="InterPro" id="IPR016169">
    <property type="entry name" value="FAD-bd_PCMH_sub2"/>
</dbReference>
<comment type="cofactor">
    <cofactor evidence="1 16">
        <name>FAD</name>
        <dbReference type="ChEBI" id="CHEBI:57692"/>
    </cofactor>
</comment>
<dbReference type="GO" id="GO:0005829">
    <property type="term" value="C:cytosol"/>
    <property type="evidence" value="ECO:0007669"/>
    <property type="project" value="TreeGrafter"/>
</dbReference>
<evidence type="ECO:0000256" key="10">
    <source>
        <dbReference type="ARBA" id="ARBA00022960"/>
    </source>
</evidence>
<sequence length="308" mass="33641">MYSLSKIKKVLCKISGCKIIENAPMSQYTSFKIGGPADLMVEPTNCEGLQKILQFFSRANVPYFVLGKGSNLLVGDRGIRGVVIKMTGLNYIRIEGNRITAGAGVTLAKLASCALESELTGLEFASGIPGTLGGAVVMNAGAYGGEMKDIITQVIAYTPAGEKKVLTNEEIGFGYRKSIFQKNGWIVVEAEMKLKKGDPVEIRAKMIDLNNRRKEKQPLEYPSAGSVFKRPKGYYVGALIEEAGLKGYTIGDAQVSQKHAGFIINRGNATAKDVLSLIRYIQKRVWEMEGVELEPEIRLVGEFNSDED</sequence>
<dbReference type="Pfam" id="PF01565">
    <property type="entry name" value="FAD_binding_4"/>
    <property type="match status" value="1"/>
</dbReference>
<dbReference type="Gene3D" id="3.90.78.10">
    <property type="entry name" value="UDP-N-acetylenolpyruvoylglucosamine reductase, C-terminal domain"/>
    <property type="match status" value="1"/>
</dbReference>
<comment type="function">
    <text evidence="2 16">Cell wall formation.</text>
</comment>
<keyword evidence="13 16" id="KW-0131">Cell cycle</keyword>
<keyword evidence="19" id="KW-1185">Reference proteome</keyword>
<dbReference type="Gene3D" id="3.30.465.10">
    <property type="match status" value="1"/>
</dbReference>
<dbReference type="SUPFAM" id="SSF56194">
    <property type="entry name" value="Uridine diphospho-N-Acetylenolpyruvylglucosamine reductase, MurB, C-terminal domain"/>
    <property type="match status" value="1"/>
</dbReference>
<feature type="domain" description="FAD-binding PCMH-type" evidence="17">
    <location>
        <begin position="33"/>
        <end position="197"/>
    </location>
</feature>
<evidence type="ECO:0000256" key="6">
    <source>
        <dbReference type="ARBA" id="ARBA00022618"/>
    </source>
</evidence>
<keyword evidence="7 16" id="KW-0285">Flavoprotein</keyword>
<evidence type="ECO:0000256" key="8">
    <source>
        <dbReference type="ARBA" id="ARBA00022827"/>
    </source>
</evidence>
<accession>A0A3Q9HNU4</accession>
<evidence type="ECO:0000256" key="15">
    <source>
        <dbReference type="ARBA" id="ARBA00048914"/>
    </source>
</evidence>
<evidence type="ECO:0000256" key="16">
    <source>
        <dbReference type="HAMAP-Rule" id="MF_00037"/>
    </source>
</evidence>
<evidence type="ECO:0000256" key="11">
    <source>
        <dbReference type="ARBA" id="ARBA00022984"/>
    </source>
</evidence>
<dbReference type="PANTHER" id="PTHR21071">
    <property type="entry name" value="UDP-N-ACETYLENOLPYRUVOYLGLUCOSAMINE REDUCTASE"/>
    <property type="match status" value="1"/>
</dbReference>
<dbReference type="EMBL" id="CP016379">
    <property type="protein sequence ID" value="AZR72125.1"/>
    <property type="molecule type" value="Genomic_DNA"/>
</dbReference>
<dbReference type="InterPro" id="IPR016167">
    <property type="entry name" value="FAD-bd_PCMH_sub1"/>
</dbReference>
<dbReference type="InterPro" id="IPR016166">
    <property type="entry name" value="FAD-bd_PCMH"/>
</dbReference>
<dbReference type="InterPro" id="IPR003170">
    <property type="entry name" value="MurB"/>
</dbReference>
<dbReference type="NCBIfam" id="NF010480">
    <property type="entry name" value="PRK13905.1"/>
    <property type="match status" value="1"/>
</dbReference>
<keyword evidence="9 16" id="KW-0521">NADP</keyword>
<evidence type="ECO:0000256" key="3">
    <source>
        <dbReference type="ARBA" id="ARBA00004496"/>
    </source>
</evidence>
<organism evidence="18 19">
    <name type="scientific">Anoxybacter fermentans</name>
    <dbReference type="NCBI Taxonomy" id="1323375"/>
    <lineage>
        <taxon>Bacteria</taxon>
        <taxon>Bacillati</taxon>
        <taxon>Bacillota</taxon>
        <taxon>Clostridia</taxon>
        <taxon>Halanaerobiales</taxon>
        <taxon>Anoxybacter</taxon>
    </lineage>
</organism>
<evidence type="ECO:0000256" key="1">
    <source>
        <dbReference type="ARBA" id="ARBA00001974"/>
    </source>
</evidence>
<dbReference type="InterPro" id="IPR036635">
    <property type="entry name" value="MurB_C_sf"/>
</dbReference>
<dbReference type="AlphaFoldDB" id="A0A3Q9HNU4"/>
<dbReference type="SUPFAM" id="SSF56176">
    <property type="entry name" value="FAD-binding/transporter-associated domain-like"/>
    <property type="match status" value="1"/>
</dbReference>
<dbReference type="HAMAP" id="MF_00037">
    <property type="entry name" value="MurB"/>
    <property type="match status" value="1"/>
</dbReference>
<evidence type="ECO:0000256" key="14">
    <source>
        <dbReference type="ARBA" id="ARBA00023316"/>
    </source>
</evidence>
<dbReference type="GO" id="GO:0008762">
    <property type="term" value="F:UDP-N-acetylmuramate dehydrogenase activity"/>
    <property type="evidence" value="ECO:0007669"/>
    <property type="project" value="UniProtKB-UniRule"/>
</dbReference>
<dbReference type="Proteomes" id="UP000267250">
    <property type="component" value="Chromosome"/>
</dbReference>
<dbReference type="GO" id="GO:0008360">
    <property type="term" value="P:regulation of cell shape"/>
    <property type="evidence" value="ECO:0007669"/>
    <property type="project" value="UniProtKB-KW"/>
</dbReference>
<dbReference type="Pfam" id="PF02873">
    <property type="entry name" value="MurB_C"/>
    <property type="match status" value="1"/>
</dbReference>
<keyword evidence="6 16" id="KW-0132">Cell division</keyword>
<dbReference type="NCBIfam" id="TIGR00179">
    <property type="entry name" value="murB"/>
    <property type="match status" value="1"/>
</dbReference>
<evidence type="ECO:0000256" key="4">
    <source>
        <dbReference type="ARBA" id="ARBA00004752"/>
    </source>
</evidence>
<dbReference type="UniPathway" id="UPA00219"/>
<comment type="catalytic activity">
    <reaction evidence="15 16">
        <text>UDP-N-acetyl-alpha-D-muramate + NADP(+) = UDP-N-acetyl-3-O-(1-carboxyvinyl)-alpha-D-glucosamine + NADPH + H(+)</text>
        <dbReference type="Rhea" id="RHEA:12248"/>
        <dbReference type="ChEBI" id="CHEBI:15378"/>
        <dbReference type="ChEBI" id="CHEBI:57783"/>
        <dbReference type="ChEBI" id="CHEBI:58349"/>
        <dbReference type="ChEBI" id="CHEBI:68483"/>
        <dbReference type="ChEBI" id="CHEBI:70757"/>
        <dbReference type="EC" id="1.3.1.98"/>
    </reaction>
</comment>
<comment type="pathway">
    <text evidence="4 16">Cell wall biogenesis; peptidoglycan biosynthesis.</text>
</comment>
<evidence type="ECO:0000256" key="9">
    <source>
        <dbReference type="ARBA" id="ARBA00022857"/>
    </source>
</evidence>
<evidence type="ECO:0000256" key="5">
    <source>
        <dbReference type="ARBA" id="ARBA00022490"/>
    </source>
</evidence>
<feature type="active site" description="Proton donor" evidence="16">
    <location>
        <position position="226"/>
    </location>
</feature>
<feature type="active site" evidence="16">
    <location>
        <position position="296"/>
    </location>
</feature>
<dbReference type="InterPro" id="IPR036318">
    <property type="entry name" value="FAD-bd_PCMH-like_sf"/>
</dbReference>
<evidence type="ECO:0000313" key="18">
    <source>
        <dbReference type="EMBL" id="AZR72125.1"/>
    </source>
</evidence>
<dbReference type="KEGG" id="aft:BBF96_01180"/>
<dbReference type="PROSITE" id="PS51387">
    <property type="entry name" value="FAD_PCMH"/>
    <property type="match status" value="1"/>
</dbReference>
<keyword evidence="11 16" id="KW-0573">Peptidoglycan synthesis</keyword>
<keyword evidence="12 16" id="KW-0560">Oxidoreductase</keyword>
<dbReference type="RefSeq" id="WP_127015453.1">
    <property type="nucleotide sequence ID" value="NZ_CP016379.1"/>
</dbReference>
<protein>
    <recommendedName>
        <fullName evidence="16">UDP-N-acetylenolpyruvoylglucosamine reductase</fullName>
        <ecNumber evidence="16">1.3.1.98</ecNumber>
    </recommendedName>
    <alternativeName>
        <fullName evidence="16">UDP-N-acetylmuramate dehydrogenase</fullName>
    </alternativeName>
</protein>
<evidence type="ECO:0000256" key="12">
    <source>
        <dbReference type="ARBA" id="ARBA00023002"/>
    </source>
</evidence>
<evidence type="ECO:0000256" key="13">
    <source>
        <dbReference type="ARBA" id="ARBA00023306"/>
    </source>
</evidence>
<dbReference type="GO" id="GO:0009252">
    <property type="term" value="P:peptidoglycan biosynthetic process"/>
    <property type="evidence" value="ECO:0007669"/>
    <property type="project" value="UniProtKB-UniRule"/>
</dbReference>
<gene>
    <name evidence="16" type="primary">murB</name>
    <name evidence="18" type="ORF">BBF96_01180</name>
</gene>
<evidence type="ECO:0000259" key="17">
    <source>
        <dbReference type="PROSITE" id="PS51387"/>
    </source>
</evidence>
<keyword evidence="10 16" id="KW-0133">Cell shape</keyword>
<comment type="similarity">
    <text evidence="16">Belongs to the MurB family.</text>
</comment>
<evidence type="ECO:0000256" key="7">
    <source>
        <dbReference type="ARBA" id="ARBA00022630"/>
    </source>
</evidence>
<dbReference type="OrthoDB" id="9804753at2"/>
<evidence type="ECO:0000256" key="2">
    <source>
        <dbReference type="ARBA" id="ARBA00003921"/>
    </source>
</evidence>
<evidence type="ECO:0000313" key="19">
    <source>
        <dbReference type="Proteomes" id="UP000267250"/>
    </source>
</evidence>
<dbReference type="Gene3D" id="3.30.43.10">
    <property type="entry name" value="Uridine Diphospho-n-acetylenolpyruvylglucosamine Reductase, domain 2"/>
    <property type="match status" value="1"/>
</dbReference>
<keyword evidence="14 16" id="KW-0961">Cell wall biogenesis/degradation</keyword>
<feature type="active site" evidence="16">
    <location>
        <position position="176"/>
    </location>
</feature>
<dbReference type="GO" id="GO:0071555">
    <property type="term" value="P:cell wall organization"/>
    <property type="evidence" value="ECO:0007669"/>
    <property type="project" value="UniProtKB-KW"/>
</dbReference>
<dbReference type="InterPro" id="IPR006094">
    <property type="entry name" value="Oxid_FAD_bind_N"/>
</dbReference>
<reference evidence="18 19" key="1">
    <citation type="submission" date="2016-07" db="EMBL/GenBank/DDBJ databases">
        <title>Genome and transcriptome analysis of iron-reducing fermentative bacteria Anoxybacter fermentans.</title>
        <authorList>
            <person name="Zeng X."/>
            <person name="Shao Z."/>
        </authorList>
    </citation>
    <scope>NUCLEOTIDE SEQUENCE [LARGE SCALE GENOMIC DNA]</scope>
    <source>
        <strain evidence="18 19">DY22613</strain>
    </source>
</reference>
<name>A0A3Q9HNU4_9FIRM</name>
<dbReference type="GO" id="GO:0071949">
    <property type="term" value="F:FAD binding"/>
    <property type="evidence" value="ECO:0007669"/>
    <property type="project" value="InterPro"/>
</dbReference>